<dbReference type="AlphaFoldDB" id="A0A6N4SSG9"/>
<dbReference type="EMBL" id="CP000383">
    <property type="protein sequence ID" value="ABG59251.1"/>
    <property type="molecule type" value="Genomic_DNA"/>
</dbReference>
<keyword evidence="1" id="KW-0732">Signal</keyword>
<name>A0A6N4SSG9_CYTH3</name>
<dbReference type="RefSeq" id="WP_011585368.1">
    <property type="nucleotide sequence ID" value="NC_008255.1"/>
</dbReference>
<dbReference type="Proteomes" id="UP000001822">
    <property type="component" value="Chromosome"/>
</dbReference>
<keyword evidence="3" id="KW-1185">Reference proteome</keyword>
<evidence type="ECO:0000313" key="2">
    <source>
        <dbReference type="EMBL" id="ABG59251.1"/>
    </source>
</evidence>
<dbReference type="InterPro" id="IPR011486">
    <property type="entry name" value="BBP2"/>
</dbReference>
<reference evidence="2 3" key="1">
    <citation type="journal article" date="2007" name="Appl. Environ. Microbiol.">
        <title>Genome sequence of the cellulolytic gliding bacterium Cytophaga hutchinsonii.</title>
        <authorList>
            <person name="Xie G."/>
            <person name="Bruce D.C."/>
            <person name="Challacombe J.F."/>
            <person name="Chertkov O."/>
            <person name="Detter J.C."/>
            <person name="Gilna P."/>
            <person name="Han C.S."/>
            <person name="Lucas S."/>
            <person name="Misra M."/>
            <person name="Myers G.L."/>
            <person name="Richardson P."/>
            <person name="Tapia R."/>
            <person name="Thayer N."/>
            <person name="Thompson L.S."/>
            <person name="Brettin T.S."/>
            <person name="Henrissat B."/>
            <person name="Wilson D.B."/>
            <person name="McBride M.J."/>
        </authorList>
    </citation>
    <scope>NUCLEOTIDE SEQUENCE [LARGE SCALE GENOMIC DNA]</scope>
    <source>
        <strain evidence="3">ATCC 33406 / DSM 1761 / CIP 103989 / NBRC 15051 / NCIMB 9469 / D465</strain>
    </source>
</reference>
<evidence type="ECO:0008006" key="4">
    <source>
        <dbReference type="Google" id="ProtNLM"/>
    </source>
</evidence>
<feature type="signal peptide" evidence="1">
    <location>
        <begin position="1"/>
        <end position="24"/>
    </location>
</feature>
<feature type="chain" id="PRO_5026917640" description="Outer membrane protein" evidence="1">
    <location>
        <begin position="25"/>
        <end position="382"/>
    </location>
</feature>
<proteinExistence type="predicted"/>
<evidence type="ECO:0000256" key="1">
    <source>
        <dbReference type="SAM" id="SignalP"/>
    </source>
</evidence>
<gene>
    <name evidence="2" type="ordered locus">CHU_1985</name>
</gene>
<sequence>MKNTLKVIYVSVGMFIAATHTIQAQVTDQTQKTVSDTIPETKSLKQVTNNITISGYIETYYGYDFSNPDNHTRPGFVYSYNRHNEVNLNLGFIKIAYGTDKIRANIALMTGTYANANLAAEPGVLKNIYEANVGAKISRRKNLWVDAGIFASHIGFESAVGKDCWNLTRSMVADNSPYYESGAKISYTSDNEKWFVSGLVLNGWQRIQRVDGNNMPAFGHQLTYKPTSKITLNSSSFVGSDSPDSTRQMRYYHNLYGIFQLHEKFGVILGFDIGFQQKSKGSSHYNTWFTPVVQARYNVSSKSTIAARLEYYSDVNGVIISSTTPHGFQTYGYSLNMDYKIAENVIWRMEGKAFSSIDKIFILDNKPNNNNYVLTTSLAISF</sequence>
<organism evidence="2 3">
    <name type="scientific">Cytophaga hutchinsonii (strain ATCC 33406 / DSM 1761 / CIP 103989 / NBRC 15051 / NCIMB 9469 / D465)</name>
    <dbReference type="NCBI Taxonomy" id="269798"/>
    <lineage>
        <taxon>Bacteria</taxon>
        <taxon>Pseudomonadati</taxon>
        <taxon>Bacteroidota</taxon>
        <taxon>Cytophagia</taxon>
        <taxon>Cytophagales</taxon>
        <taxon>Cytophagaceae</taxon>
        <taxon>Cytophaga</taxon>
    </lineage>
</organism>
<dbReference type="KEGG" id="chu:CHU_1985"/>
<evidence type="ECO:0000313" key="3">
    <source>
        <dbReference type="Proteomes" id="UP000001822"/>
    </source>
</evidence>
<protein>
    <recommendedName>
        <fullName evidence="4">Outer membrane protein</fullName>
    </recommendedName>
</protein>
<dbReference type="Pfam" id="PF07642">
    <property type="entry name" value="BBP2"/>
    <property type="match status" value="1"/>
</dbReference>
<accession>A0A6N4SSG9</accession>